<dbReference type="Proteomes" id="UP000015543">
    <property type="component" value="Chromosome"/>
</dbReference>
<dbReference type="OrthoDB" id="87732at2157"/>
<dbReference type="AlphaFoldDB" id="S5Z752"/>
<feature type="domain" description="ABC transporter" evidence="4">
    <location>
        <begin position="2"/>
        <end position="232"/>
    </location>
</feature>
<dbReference type="CDD" id="cd03230">
    <property type="entry name" value="ABC_DR_subfamily_A"/>
    <property type="match status" value="1"/>
</dbReference>
<dbReference type="InterPro" id="IPR017871">
    <property type="entry name" value="ABC_transporter-like_CS"/>
</dbReference>
<dbReference type="GO" id="GO:0005524">
    <property type="term" value="F:ATP binding"/>
    <property type="evidence" value="ECO:0007669"/>
    <property type="project" value="UniProtKB-KW"/>
</dbReference>
<proteinExistence type="predicted"/>
<dbReference type="GeneID" id="16573441"/>
<organism evidence="5 6">
    <name type="scientific">Thermofilum adornatum</name>
    <dbReference type="NCBI Taxonomy" id="1365176"/>
    <lineage>
        <taxon>Archaea</taxon>
        <taxon>Thermoproteota</taxon>
        <taxon>Thermoprotei</taxon>
        <taxon>Thermofilales</taxon>
        <taxon>Thermofilaceae</taxon>
        <taxon>Thermofilum</taxon>
    </lineage>
</organism>
<dbReference type="PROSITE" id="PS50893">
    <property type="entry name" value="ABC_TRANSPORTER_2"/>
    <property type="match status" value="1"/>
</dbReference>
<protein>
    <recommendedName>
        <fullName evidence="4">ABC transporter domain-containing protein</fullName>
    </recommendedName>
</protein>
<evidence type="ECO:0000256" key="1">
    <source>
        <dbReference type="ARBA" id="ARBA00022448"/>
    </source>
</evidence>
<accession>S5Z752</accession>
<sequence length="252" mass="27399">MLIYQGVSKRFGGNVVLDGVSVEFRPGVVHALLGPNGSGKSTLMKMALGLVRPDSGRVVVGGVDPVRDPVSARRIVGYCPEEVVLYESLTPGELFSFVSSIYGIPNGFLRERIERLVRLFKLGDQVGKLCGELSLGNKRKLSLILALLHEPAVLILDEPFNGLDPESGRILKELLRKLASEGRTVVFSTHILEIAEAVADNVVILSRGRVVGAGSPKELKERLSAPDLESVFLRATGLSDEVKEMIRLLWGF</sequence>
<dbReference type="RefSeq" id="WP_020962460.1">
    <property type="nucleotide sequence ID" value="NC_022093.1"/>
</dbReference>
<dbReference type="PROSITE" id="PS00211">
    <property type="entry name" value="ABC_TRANSPORTER_1"/>
    <property type="match status" value="1"/>
</dbReference>
<dbReference type="eggNOG" id="arCOG00196">
    <property type="taxonomic scope" value="Archaea"/>
</dbReference>
<evidence type="ECO:0000259" key="4">
    <source>
        <dbReference type="PROSITE" id="PS50893"/>
    </source>
</evidence>
<keyword evidence="1" id="KW-0813">Transport</keyword>
<dbReference type="InterPro" id="IPR003593">
    <property type="entry name" value="AAA+_ATPase"/>
</dbReference>
<evidence type="ECO:0000313" key="5">
    <source>
        <dbReference type="EMBL" id="AGT35155.1"/>
    </source>
</evidence>
<dbReference type="Gene3D" id="3.40.50.300">
    <property type="entry name" value="P-loop containing nucleotide triphosphate hydrolases"/>
    <property type="match status" value="1"/>
</dbReference>
<name>S5Z752_9CREN</name>
<dbReference type="Pfam" id="PF00005">
    <property type="entry name" value="ABC_tran"/>
    <property type="match status" value="1"/>
</dbReference>
<dbReference type="KEGG" id="thb:N186_03980"/>
<dbReference type="PATRIC" id="fig|1365176.7.peg.778"/>
<dbReference type="InterPro" id="IPR027417">
    <property type="entry name" value="P-loop_NTPase"/>
</dbReference>
<dbReference type="HOGENOM" id="CLU_000604_1_2_2"/>
<keyword evidence="3" id="KW-0067">ATP-binding</keyword>
<dbReference type="EMBL" id="CP006646">
    <property type="protein sequence ID" value="AGT35155.1"/>
    <property type="molecule type" value="Genomic_DNA"/>
</dbReference>
<dbReference type="PANTHER" id="PTHR42939">
    <property type="entry name" value="ABC TRANSPORTER ATP-BINDING PROTEIN ALBC-RELATED"/>
    <property type="match status" value="1"/>
</dbReference>
<evidence type="ECO:0000256" key="3">
    <source>
        <dbReference type="ARBA" id="ARBA00022840"/>
    </source>
</evidence>
<dbReference type="SMART" id="SM00382">
    <property type="entry name" value="AAA"/>
    <property type="match status" value="1"/>
</dbReference>
<evidence type="ECO:0000313" key="6">
    <source>
        <dbReference type="Proteomes" id="UP000015543"/>
    </source>
</evidence>
<keyword evidence="2" id="KW-0547">Nucleotide-binding</keyword>
<keyword evidence="6" id="KW-1185">Reference proteome</keyword>
<dbReference type="InterPro" id="IPR051782">
    <property type="entry name" value="ABC_Transporter_VariousFunc"/>
</dbReference>
<gene>
    <name evidence="5" type="ORF">N186_03980</name>
</gene>
<dbReference type="PANTHER" id="PTHR42939:SF1">
    <property type="entry name" value="ABC TRANSPORTER ATP-BINDING PROTEIN ALBC-RELATED"/>
    <property type="match status" value="1"/>
</dbReference>
<dbReference type="InterPro" id="IPR003439">
    <property type="entry name" value="ABC_transporter-like_ATP-bd"/>
</dbReference>
<evidence type="ECO:0000256" key="2">
    <source>
        <dbReference type="ARBA" id="ARBA00022741"/>
    </source>
</evidence>
<dbReference type="GO" id="GO:0016887">
    <property type="term" value="F:ATP hydrolysis activity"/>
    <property type="evidence" value="ECO:0007669"/>
    <property type="project" value="InterPro"/>
</dbReference>
<reference evidence="5 6" key="1">
    <citation type="journal article" date="2013" name="Genome Announc.">
        <title>Complete Genomic Sequence of 'Thermofilum adornatus' Strain 1910bT, a Hyperthermophilic Anaerobic Organotrophic Crenarchaeon.</title>
        <authorList>
            <person name="Dominova I.N."/>
            <person name="Kublanov I.V."/>
            <person name="Podosokorskaya O.A."/>
            <person name="Derbikova K.S."/>
            <person name="Patrushev M.V."/>
            <person name="Toshchakov S.V."/>
        </authorList>
    </citation>
    <scope>NUCLEOTIDE SEQUENCE [LARGE SCALE GENOMIC DNA]</scope>
    <source>
        <strain evidence="6">1910b</strain>
    </source>
</reference>
<dbReference type="SUPFAM" id="SSF52540">
    <property type="entry name" value="P-loop containing nucleoside triphosphate hydrolases"/>
    <property type="match status" value="1"/>
</dbReference>